<dbReference type="PANTHER" id="PTHR33785:SF5">
    <property type="entry name" value="SERINE_ARGININE REPETITIVE MATRIX PROTEIN"/>
    <property type="match status" value="1"/>
</dbReference>
<dbReference type="EMBL" id="JABTTQ020000005">
    <property type="protein sequence ID" value="KAK6157371.1"/>
    <property type="molecule type" value="Genomic_DNA"/>
</dbReference>
<sequence>MPITSMEVEESQDEEVEFSMGKLIRQASLSNLDALPPRTHVGMTATSRLSRHGSIRKDELSQLEGQQKIRPQRLMSKLKTQKRSTDEIKAQIKFWARAVASNVRQES</sequence>
<accession>A0ABR0XDZ8</accession>
<name>A0ABR0XDZ8_REHGL</name>
<evidence type="ECO:0000313" key="2">
    <source>
        <dbReference type="EMBL" id="KAK6157371.1"/>
    </source>
</evidence>
<comment type="caution">
    <text evidence="2">The sequence shown here is derived from an EMBL/GenBank/DDBJ whole genome shotgun (WGS) entry which is preliminary data.</text>
</comment>
<dbReference type="PANTHER" id="PTHR33785">
    <property type="entry name" value="OS06G0550800 PROTEIN"/>
    <property type="match status" value="1"/>
</dbReference>
<organism evidence="2 3">
    <name type="scientific">Rehmannia glutinosa</name>
    <name type="common">Chinese foxglove</name>
    <dbReference type="NCBI Taxonomy" id="99300"/>
    <lineage>
        <taxon>Eukaryota</taxon>
        <taxon>Viridiplantae</taxon>
        <taxon>Streptophyta</taxon>
        <taxon>Embryophyta</taxon>
        <taxon>Tracheophyta</taxon>
        <taxon>Spermatophyta</taxon>
        <taxon>Magnoliopsida</taxon>
        <taxon>eudicotyledons</taxon>
        <taxon>Gunneridae</taxon>
        <taxon>Pentapetalae</taxon>
        <taxon>asterids</taxon>
        <taxon>lamiids</taxon>
        <taxon>Lamiales</taxon>
        <taxon>Orobanchaceae</taxon>
        <taxon>Rehmannieae</taxon>
        <taxon>Rehmannia</taxon>
    </lineage>
</organism>
<gene>
    <name evidence="2" type="ORF">DH2020_011619</name>
</gene>
<protein>
    <submittedName>
        <fullName evidence="2">Uncharacterized protein</fullName>
    </submittedName>
</protein>
<reference evidence="2 3" key="1">
    <citation type="journal article" date="2021" name="Comput. Struct. Biotechnol. J.">
        <title>De novo genome assembly of the potent medicinal plant Rehmannia glutinosa using nanopore technology.</title>
        <authorList>
            <person name="Ma L."/>
            <person name="Dong C."/>
            <person name="Song C."/>
            <person name="Wang X."/>
            <person name="Zheng X."/>
            <person name="Niu Y."/>
            <person name="Chen S."/>
            <person name="Feng W."/>
        </authorList>
    </citation>
    <scope>NUCLEOTIDE SEQUENCE [LARGE SCALE GENOMIC DNA]</scope>
    <source>
        <strain evidence="2">DH-2019</strain>
    </source>
</reference>
<feature type="region of interest" description="Disordered" evidence="1">
    <location>
        <begin position="34"/>
        <end position="65"/>
    </location>
</feature>
<keyword evidence="3" id="KW-1185">Reference proteome</keyword>
<evidence type="ECO:0000313" key="3">
    <source>
        <dbReference type="Proteomes" id="UP001318860"/>
    </source>
</evidence>
<dbReference type="Proteomes" id="UP001318860">
    <property type="component" value="Unassembled WGS sequence"/>
</dbReference>
<evidence type="ECO:0000256" key="1">
    <source>
        <dbReference type="SAM" id="MobiDB-lite"/>
    </source>
</evidence>
<proteinExistence type="predicted"/>